<reference evidence="1 2" key="1">
    <citation type="submission" date="2019-03" db="EMBL/GenBank/DDBJ databases">
        <title>Genomic Encyclopedia of Type Strains, Phase IV (KMG-IV): sequencing the most valuable type-strain genomes for metagenomic binning, comparative biology and taxonomic classification.</title>
        <authorList>
            <person name="Goeker M."/>
        </authorList>
    </citation>
    <scope>NUCLEOTIDE SEQUENCE [LARGE SCALE GENOMIC DNA]</scope>
    <source>
        <strain evidence="1 2">DSM 45361</strain>
    </source>
</reference>
<name>A0A4R6SEJ6_LABRH</name>
<dbReference type="RefSeq" id="WP_133851237.1">
    <property type="nucleotide sequence ID" value="NZ_SNXZ01000003.1"/>
</dbReference>
<accession>A0A4R6SEJ6</accession>
<dbReference type="AlphaFoldDB" id="A0A4R6SEJ6"/>
<gene>
    <name evidence="1" type="ORF">EV186_1031124</name>
</gene>
<keyword evidence="2" id="KW-1185">Reference proteome</keyword>
<comment type="caution">
    <text evidence="1">The sequence shown here is derived from an EMBL/GenBank/DDBJ whole genome shotgun (WGS) entry which is preliminary data.</text>
</comment>
<dbReference type="Proteomes" id="UP000295444">
    <property type="component" value="Unassembled WGS sequence"/>
</dbReference>
<dbReference type="OrthoDB" id="3701138at2"/>
<organism evidence="1 2">
    <name type="scientific">Labedaea rhizosphaerae</name>
    <dbReference type="NCBI Taxonomy" id="598644"/>
    <lineage>
        <taxon>Bacteria</taxon>
        <taxon>Bacillati</taxon>
        <taxon>Actinomycetota</taxon>
        <taxon>Actinomycetes</taxon>
        <taxon>Pseudonocardiales</taxon>
        <taxon>Pseudonocardiaceae</taxon>
        <taxon>Labedaea</taxon>
    </lineage>
</organism>
<proteinExistence type="predicted"/>
<evidence type="ECO:0000313" key="2">
    <source>
        <dbReference type="Proteomes" id="UP000295444"/>
    </source>
</evidence>
<sequence>MAHLDIAPVSGTVAGIAEPHRSTIEAILTAVWQGLFTTAEGEQLIERVLRLPLSVGDDRPGPGG</sequence>
<evidence type="ECO:0000313" key="1">
    <source>
        <dbReference type="EMBL" id="TDP98144.1"/>
    </source>
</evidence>
<protein>
    <submittedName>
        <fullName evidence="1">Uncharacterized protein</fullName>
    </submittedName>
</protein>
<dbReference type="EMBL" id="SNXZ01000003">
    <property type="protein sequence ID" value="TDP98144.1"/>
    <property type="molecule type" value="Genomic_DNA"/>
</dbReference>